<accession>A0A1Y1I907</accession>
<organism evidence="1 2">
    <name type="scientific">Klebsormidium nitens</name>
    <name type="common">Green alga</name>
    <name type="synonym">Ulothrix nitens</name>
    <dbReference type="NCBI Taxonomy" id="105231"/>
    <lineage>
        <taxon>Eukaryota</taxon>
        <taxon>Viridiplantae</taxon>
        <taxon>Streptophyta</taxon>
        <taxon>Klebsormidiophyceae</taxon>
        <taxon>Klebsormidiales</taxon>
        <taxon>Klebsormidiaceae</taxon>
        <taxon>Klebsormidium</taxon>
    </lineage>
</organism>
<dbReference type="PANTHER" id="PTHR33528:SF14">
    <property type="entry name" value="SOLUTE CARRIER FAMILY 35 MEMBER A4"/>
    <property type="match status" value="1"/>
</dbReference>
<dbReference type="OrthoDB" id="2012160at2759"/>
<protein>
    <submittedName>
        <fullName evidence="1">Uncharacterized protein</fullName>
    </submittedName>
</protein>
<sequence length="72" mass="7936">MAGFIRAFLGTLAAGFIFQNPTVLCFAAGTVTGVYLGQRYELPDIGATVQRGMDYWKEVEHELKKPKSDGPR</sequence>
<keyword evidence="2" id="KW-1185">Reference proteome</keyword>
<evidence type="ECO:0000313" key="1">
    <source>
        <dbReference type="EMBL" id="GAQ85621.1"/>
    </source>
</evidence>
<dbReference type="EMBL" id="DF237194">
    <property type="protein sequence ID" value="GAQ85621.1"/>
    <property type="molecule type" value="Genomic_DNA"/>
</dbReference>
<evidence type="ECO:0000313" key="2">
    <source>
        <dbReference type="Proteomes" id="UP000054558"/>
    </source>
</evidence>
<dbReference type="InterPro" id="IPR027854">
    <property type="entry name" value="STMP1"/>
</dbReference>
<proteinExistence type="predicted"/>
<reference evidence="1 2" key="1">
    <citation type="journal article" date="2014" name="Nat. Commun.">
        <title>Klebsormidium flaccidum genome reveals primary factors for plant terrestrial adaptation.</title>
        <authorList>
            <person name="Hori K."/>
            <person name="Maruyama F."/>
            <person name="Fujisawa T."/>
            <person name="Togashi T."/>
            <person name="Yamamoto N."/>
            <person name="Seo M."/>
            <person name="Sato S."/>
            <person name="Yamada T."/>
            <person name="Mori H."/>
            <person name="Tajima N."/>
            <person name="Moriyama T."/>
            <person name="Ikeuchi M."/>
            <person name="Watanabe M."/>
            <person name="Wada H."/>
            <person name="Kobayashi K."/>
            <person name="Saito M."/>
            <person name="Masuda T."/>
            <person name="Sasaki-Sekimoto Y."/>
            <person name="Mashiguchi K."/>
            <person name="Awai K."/>
            <person name="Shimojima M."/>
            <person name="Masuda S."/>
            <person name="Iwai M."/>
            <person name="Nobusawa T."/>
            <person name="Narise T."/>
            <person name="Kondo S."/>
            <person name="Saito H."/>
            <person name="Sato R."/>
            <person name="Murakawa M."/>
            <person name="Ihara Y."/>
            <person name="Oshima-Yamada Y."/>
            <person name="Ohtaka K."/>
            <person name="Satoh M."/>
            <person name="Sonobe K."/>
            <person name="Ishii M."/>
            <person name="Ohtani R."/>
            <person name="Kanamori-Sato M."/>
            <person name="Honoki R."/>
            <person name="Miyazaki D."/>
            <person name="Mochizuki H."/>
            <person name="Umetsu J."/>
            <person name="Higashi K."/>
            <person name="Shibata D."/>
            <person name="Kamiya Y."/>
            <person name="Sato N."/>
            <person name="Nakamura Y."/>
            <person name="Tabata S."/>
            <person name="Ida S."/>
            <person name="Kurokawa K."/>
            <person name="Ohta H."/>
        </authorList>
    </citation>
    <scope>NUCLEOTIDE SEQUENCE [LARGE SCALE GENOMIC DNA]</scope>
    <source>
        <strain evidence="1 2">NIES-2285</strain>
    </source>
</reference>
<dbReference type="Pfam" id="PF15054">
    <property type="entry name" value="DUF4535"/>
    <property type="match status" value="1"/>
</dbReference>
<dbReference type="PANTHER" id="PTHR33528">
    <property type="entry name" value="OS07G0239500 PROTEIN"/>
    <property type="match status" value="1"/>
</dbReference>
<dbReference type="AlphaFoldDB" id="A0A1Y1I907"/>
<gene>
    <name evidence="1" type="ORF">KFL_002450140</name>
</gene>
<dbReference type="Proteomes" id="UP000054558">
    <property type="component" value="Unassembled WGS sequence"/>
</dbReference>
<name>A0A1Y1I907_KLENI</name>